<dbReference type="InterPro" id="IPR014729">
    <property type="entry name" value="Rossmann-like_a/b/a_fold"/>
</dbReference>
<evidence type="ECO:0000313" key="3">
    <source>
        <dbReference type="Proteomes" id="UP000604046"/>
    </source>
</evidence>
<dbReference type="OrthoDB" id="412880at2759"/>
<dbReference type="InterPro" id="IPR051599">
    <property type="entry name" value="Cell_Envelope_Assoc"/>
</dbReference>
<evidence type="ECO:0000259" key="1">
    <source>
        <dbReference type="Pfam" id="PF02698"/>
    </source>
</evidence>
<comment type="caution">
    <text evidence="2">The sequence shown here is derived from an EMBL/GenBank/DDBJ whole genome shotgun (WGS) entry which is preliminary data.</text>
</comment>
<dbReference type="AlphaFoldDB" id="A0A812L9Z1"/>
<keyword evidence="3" id="KW-1185">Reference proteome</keyword>
<dbReference type="Proteomes" id="UP000604046">
    <property type="component" value="Unassembled WGS sequence"/>
</dbReference>
<name>A0A812L9Z1_9DINO</name>
<evidence type="ECO:0000313" key="2">
    <source>
        <dbReference type="EMBL" id="CAE7243109.1"/>
    </source>
</evidence>
<dbReference type="GO" id="GO:0005886">
    <property type="term" value="C:plasma membrane"/>
    <property type="evidence" value="ECO:0007669"/>
    <property type="project" value="TreeGrafter"/>
</dbReference>
<reference evidence="2" key="1">
    <citation type="submission" date="2021-02" db="EMBL/GenBank/DDBJ databases">
        <authorList>
            <person name="Dougan E. K."/>
            <person name="Rhodes N."/>
            <person name="Thang M."/>
            <person name="Chan C."/>
        </authorList>
    </citation>
    <scope>NUCLEOTIDE SEQUENCE</scope>
</reference>
<dbReference type="Gene3D" id="3.40.50.620">
    <property type="entry name" value="HUPs"/>
    <property type="match status" value="1"/>
</dbReference>
<dbReference type="PANTHER" id="PTHR30336">
    <property type="entry name" value="INNER MEMBRANE PROTEIN, PROBABLE PERMEASE"/>
    <property type="match status" value="1"/>
</dbReference>
<dbReference type="InterPro" id="IPR003848">
    <property type="entry name" value="DUF218"/>
</dbReference>
<dbReference type="EMBL" id="CAJNDS010000997">
    <property type="protein sequence ID" value="CAE7243109.1"/>
    <property type="molecule type" value="Genomic_DNA"/>
</dbReference>
<gene>
    <name evidence="2" type="primary">COMT</name>
    <name evidence="2" type="ORF">SNAT2548_LOCUS11229</name>
</gene>
<feature type="domain" description="DUF218" evidence="1">
    <location>
        <begin position="5"/>
        <end position="142"/>
    </location>
</feature>
<protein>
    <submittedName>
        <fullName evidence="2">COMT protein</fullName>
    </submittedName>
</protein>
<dbReference type="CDD" id="cd06259">
    <property type="entry name" value="YdcF-like"/>
    <property type="match status" value="1"/>
</dbReference>
<sequence>MATFIACLGQALSPDGSIPIALANRVALAAELHRTHGGAPIVLSGADVSGVGMSEAQAMRNILLAAPHNVNPENLLLDESARNTIENARNTLAIMRKHAPGQELKLHLVTSEFHCPRSEYIFQNVLDAEGAADVAINASPAPSGLHDDISDNPKKPMVTDFKVDKIMKDINDWGIFLRLCHEHTLMEVKMRRWLADYGIAKQDPKHYDRAVAQILAMVEEARQGRFSAAEPKSR</sequence>
<accession>A0A812L9Z1</accession>
<dbReference type="PANTHER" id="PTHR30336:SF20">
    <property type="entry name" value="DUF218 DOMAIN-CONTAINING PROTEIN"/>
    <property type="match status" value="1"/>
</dbReference>
<dbReference type="Pfam" id="PF02698">
    <property type="entry name" value="DUF218"/>
    <property type="match status" value="1"/>
</dbReference>
<organism evidence="2 3">
    <name type="scientific">Symbiodinium natans</name>
    <dbReference type="NCBI Taxonomy" id="878477"/>
    <lineage>
        <taxon>Eukaryota</taxon>
        <taxon>Sar</taxon>
        <taxon>Alveolata</taxon>
        <taxon>Dinophyceae</taxon>
        <taxon>Suessiales</taxon>
        <taxon>Symbiodiniaceae</taxon>
        <taxon>Symbiodinium</taxon>
    </lineage>
</organism>
<proteinExistence type="predicted"/>